<evidence type="ECO:0000313" key="2">
    <source>
        <dbReference type="EMBL" id="EJW93742.1"/>
    </source>
</evidence>
<dbReference type="AlphaFoldDB" id="J9FVZ2"/>
<keyword evidence="1" id="KW-1133">Transmembrane helix</keyword>
<dbReference type="EMBL" id="AMCI01006782">
    <property type="protein sequence ID" value="EJW93742.1"/>
    <property type="molecule type" value="Genomic_DNA"/>
</dbReference>
<feature type="transmembrane region" description="Helical" evidence="1">
    <location>
        <begin position="6"/>
        <end position="27"/>
    </location>
</feature>
<keyword evidence="1" id="KW-0812">Transmembrane</keyword>
<reference evidence="2" key="1">
    <citation type="journal article" date="2012" name="PLoS ONE">
        <title>Gene sets for utilization of primary and secondary nutrition supplies in the distal gut of endangered iberian lynx.</title>
        <authorList>
            <person name="Alcaide M."/>
            <person name="Messina E."/>
            <person name="Richter M."/>
            <person name="Bargiela R."/>
            <person name="Peplies J."/>
            <person name="Huws S.A."/>
            <person name="Newbold C.J."/>
            <person name="Golyshin P.N."/>
            <person name="Simon M.A."/>
            <person name="Lopez G."/>
            <person name="Yakimov M.M."/>
            <person name="Ferrer M."/>
        </authorList>
    </citation>
    <scope>NUCLEOTIDE SEQUENCE</scope>
</reference>
<proteinExistence type="predicted"/>
<organism evidence="2">
    <name type="scientific">gut metagenome</name>
    <dbReference type="NCBI Taxonomy" id="749906"/>
    <lineage>
        <taxon>unclassified sequences</taxon>
        <taxon>metagenomes</taxon>
        <taxon>organismal metagenomes</taxon>
    </lineage>
</organism>
<gene>
    <name evidence="2" type="ORF">EVA_18151</name>
</gene>
<evidence type="ECO:0000256" key="1">
    <source>
        <dbReference type="SAM" id="Phobius"/>
    </source>
</evidence>
<feature type="non-terminal residue" evidence="2">
    <location>
        <position position="1"/>
    </location>
</feature>
<accession>J9FVZ2</accession>
<sequence length="43" mass="4779">DIGHSGAWSFMMLVPGLNVVLLIYLLIRPGSALPTGWRRLEDL</sequence>
<comment type="caution">
    <text evidence="2">The sequence shown here is derived from an EMBL/GenBank/DDBJ whole genome shotgun (WGS) entry which is preliminary data.</text>
</comment>
<name>J9FVZ2_9ZZZZ</name>
<protein>
    <submittedName>
        <fullName evidence="2">Uncharacterized protein</fullName>
    </submittedName>
</protein>
<keyword evidence="1" id="KW-0472">Membrane</keyword>